<evidence type="ECO:0000256" key="3">
    <source>
        <dbReference type="ARBA" id="ARBA00023163"/>
    </source>
</evidence>
<evidence type="ECO:0000256" key="1">
    <source>
        <dbReference type="ARBA" id="ARBA00023015"/>
    </source>
</evidence>
<dbReference type="PROSITE" id="PS01124">
    <property type="entry name" value="HTH_ARAC_FAMILY_2"/>
    <property type="match status" value="1"/>
</dbReference>
<dbReference type="SMART" id="SM00342">
    <property type="entry name" value="HTH_ARAC"/>
    <property type="match status" value="1"/>
</dbReference>
<keyword evidence="3" id="KW-0804">Transcription</keyword>
<dbReference type="EMBL" id="WHNY01000093">
    <property type="protein sequence ID" value="NOU69717.1"/>
    <property type="molecule type" value="Genomic_DNA"/>
</dbReference>
<protein>
    <submittedName>
        <fullName evidence="6">Helix-turn-helix domain-containing protein</fullName>
    </submittedName>
</protein>
<comment type="caution">
    <text evidence="6">The sequence shown here is derived from an EMBL/GenBank/DDBJ whole genome shotgun (WGS) entry which is preliminary data.</text>
</comment>
<dbReference type="PANTHER" id="PTHR43280:SF28">
    <property type="entry name" value="HTH-TYPE TRANSCRIPTIONAL ACTIVATOR RHAS"/>
    <property type="match status" value="1"/>
</dbReference>
<evidence type="ECO:0000259" key="4">
    <source>
        <dbReference type="PROSITE" id="PS01124"/>
    </source>
</evidence>
<dbReference type="Gene3D" id="1.10.10.60">
    <property type="entry name" value="Homeodomain-like"/>
    <property type="match status" value="2"/>
</dbReference>
<name>A0ABX1XMF8_9BACL</name>
<sequence>MEALAVKNKEISEWAESLFPLYTADSIHSIYSTSNYPRYTINERLCVMIAIVSGKGNLKVEDHMYALTEGSVIFLPANTPVVLMANSLHPLHVYKLIINTQERERSVHAGVMTRKSELTSSSVIHFFPYEPAIVSHMEELYIHRLPVNEIRHAQNQLVFHHVILQVLKGLEAKYTANEQPSLEHSITYLENHYSEKITRERLAEIAGVSQSHYSILFKQLTGFSPSEYLSRLRVNRAKELLISGSGTLREIALKVGYKDEFYLSRRFKQQTGAAPSGYNRGSLQRVAALLMPYTSHLLLLGLEPAAVISDSNEYLNATGFELRQKMMFIDANSSAEQVKSLLLESDIELIIAASLDLSSYGLDVGQLRAAAPIVEVPWMELGWKEHLRRIAQVIERDDRAEEWLAEFEIVEQESRSMVQQSPAANEIITILVIKPEALLVYGARNVGCVIYQSLGLQPPVRIKQEIEKFGDQFHSIPIELSELADYAGDRILVIEFPDVKGSTLHAETVFNSIYWRTLPAVQRNNVHLLDHSDWIPYNPVSIRLQLQRAVSLFTANQ</sequence>
<organism evidence="6 7">
    <name type="scientific">Paenibacillus plantarum</name>
    <dbReference type="NCBI Taxonomy" id="2654975"/>
    <lineage>
        <taxon>Bacteria</taxon>
        <taxon>Bacillati</taxon>
        <taxon>Bacillota</taxon>
        <taxon>Bacilli</taxon>
        <taxon>Bacillales</taxon>
        <taxon>Paenibacillaceae</taxon>
        <taxon>Paenibacillus</taxon>
    </lineage>
</organism>
<reference evidence="6 7" key="1">
    <citation type="submission" date="2019-10" db="EMBL/GenBank/DDBJ databases">
        <title>Description of Paenibacillus humi sp. nov.</title>
        <authorList>
            <person name="Carlier A."/>
            <person name="Qi S."/>
        </authorList>
    </citation>
    <scope>NUCLEOTIDE SEQUENCE [LARGE SCALE GENOMIC DNA]</scope>
    <source>
        <strain evidence="6 7">LMG 31461</strain>
    </source>
</reference>
<dbReference type="InterPro" id="IPR009057">
    <property type="entry name" value="Homeodomain-like_sf"/>
</dbReference>
<dbReference type="InterPro" id="IPR011051">
    <property type="entry name" value="RmlC_Cupin_sf"/>
</dbReference>
<dbReference type="InterPro" id="IPR014710">
    <property type="entry name" value="RmlC-like_jellyroll"/>
</dbReference>
<dbReference type="SUPFAM" id="SSF46689">
    <property type="entry name" value="Homeodomain-like"/>
    <property type="match status" value="2"/>
</dbReference>
<dbReference type="Pfam" id="PF12833">
    <property type="entry name" value="HTH_18"/>
    <property type="match status" value="1"/>
</dbReference>
<gene>
    <name evidence="6" type="ORF">GC096_37480</name>
</gene>
<evidence type="ECO:0000256" key="2">
    <source>
        <dbReference type="ARBA" id="ARBA00023125"/>
    </source>
</evidence>
<dbReference type="SUPFAM" id="SSF53807">
    <property type="entry name" value="Helical backbone' metal receptor"/>
    <property type="match status" value="1"/>
</dbReference>
<feature type="domain" description="HTH araC/xylS-type" evidence="4">
    <location>
        <begin position="183"/>
        <end position="281"/>
    </location>
</feature>
<proteinExistence type="predicted"/>
<keyword evidence="7" id="KW-1185">Reference proteome</keyword>
<accession>A0ABX1XMF8</accession>
<dbReference type="PROSITE" id="PS00041">
    <property type="entry name" value="HTH_ARAC_FAMILY_1"/>
    <property type="match status" value="1"/>
</dbReference>
<dbReference type="SUPFAM" id="SSF51182">
    <property type="entry name" value="RmlC-like cupins"/>
    <property type="match status" value="1"/>
</dbReference>
<dbReference type="Gene3D" id="3.40.50.1980">
    <property type="entry name" value="Nitrogenase molybdenum iron protein domain"/>
    <property type="match status" value="2"/>
</dbReference>
<dbReference type="Gene3D" id="2.60.120.10">
    <property type="entry name" value="Jelly Rolls"/>
    <property type="match status" value="1"/>
</dbReference>
<dbReference type="PROSITE" id="PS50983">
    <property type="entry name" value="FE_B12_PBP"/>
    <property type="match status" value="1"/>
</dbReference>
<dbReference type="PANTHER" id="PTHR43280">
    <property type="entry name" value="ARAC-FAMILY TRANSCRIPTIONAL REGULATOR"/>
    <property type="match status" value="1"/>
</dbReference>
<dbReference type="Proteomes" id="UP000653578">
    <property type="component" value="Unassembled WGS sequence"/>
</dbReference>
<evidence type="ECO:0000313" key="7">
    <source>
        <dbReference type="Proteomes" id="UP000653578"/>
    </source>
</evidence>
<dbReference type="InterPro" id="IPR018060">
    <property type="entry name" value="HTH_AraC"/>
</dbReference>
<keyword evidence="1" id="KW-0805">Transcription regulation</keyword>
<evidence type="ECO:0000259" key="5">
    <source>
        <dbReference type="PROSITE" id="PS50983"/>
    </source>
</evidence>
<dbReference type="InterPro" id="IPR002491">
    <property type="entry name" value="ABC_transptr_periplasmic_BD"/>
</dbReference>
<dbReference type="InterPro" id="IPR018062">
    <property type="entry name" value="HTH_AraC-typ_CS"/>
</dbReference>
<keyword evidence="2" id="KW-0238">DNA-binding</keyword>
<feature type="domain" description="Fe/B12 periplasmic-binding" evidence="5">
    <location>
        <begin position="285"/>
        <end position="557"/>
    </location>
</feature>
<evidence type="ECO:0000313" key="6">
    <source>
        <dbReference type="EMBL" id="NOU69717.1"/>
    </source>
</evidence>